<dbReference type="RefSeq" id="WP_377338251.1">
    <property type="nucleotide sequence ID" value="NZ_JALBWS010000015.1"/>
</dbReference>
<keyword evidence="3" id="KW-1185">Reference proteome</keyword>
<organism evidence="2 3">
    <name type="scientific">Rhodanobacter ginsenosidimutans</name>
    <dbReference type="NCBI Taxonomy" id="490571"/>
    <lineage>
        <taxon>Bacteria</taxon>
        <taxon>Pseudomonadati</taxon>
        <taxon>Pseudomonadota</taxon>
        <taxon>Gammaproteobacteria</taxon>
        <taxon>Lysobacterales</taxon>
        <taxon>Rhodanobacteraceae</taxon>
        <taxon>Rhodanobacter</taxon>
    </lineage>
</organism>
<sequence length="192" mass="20725">MKALSRNTSINLFVTLAVVMVATRFHHLGSLLHLPDASMAVFFLGGLYLRKHGQFALMLGLAVAVDWASVGYAGNSDFCITAAYAFLPAAYAALWYAGRWYAGRLQASSASLLLAFGVAALAAAASFVISNGSFYWLGGRYPEPHFSEYVARLWQWGPLFVRTTLTYVAVALAIHGVQARLSRRPAATTTGV</sequence>
<evidence type="ECO:0008006" key="4">
    <source>
        <dbReference type="Google" id="ProtNLM"/>
    </source>
</evidence>
<dbReference type="EMBL" id="JBHSMM010000001">
    <property type="protein sequence ID" value="MFC5438966.1"/>
    <property type="molecule type" value="Genomic_DNA"/>
</dbReference>
<feature type="transmembrane region" description="Helical" evidence="1">
    <location>
        <begin position="31"/>
        <end position="49"/>
    </location>
</feature>
<proteinExistence type="predicted"/>
<evidence type="ECO:0000256" key="1">
    <source>
        <dbReference type="SAM" id="Phobius"/>
    </source>
</evidence>
<keyword evidence="1" id="KW-0472">Membrane</keyword>
<keyword evidence="1" id="KW-0812">Transmembrane</keyword>
<feature type="transmembrane region" description="Helical" evidence="1">
    <location>
        <begin position="156"/>
        <end position="174"/>
    </location>
</feature>
<feature type="transmembrane region" description="Helical" evidence="1">
    <location>
        <begin position="110"/>
        <end position="136"/>
    </location>
</feature>
<evidence type="ECO:0000313" key="2">
    <source>
        <dbReference type="EMBL" id="MFC5438966.1"/>
    </source>
</evidence>
<comment type="caution">
    <text evidence="2">The sequence shown here is derived from an EMBL/GenBank/DDBJ whole genome shotgun (WGS) entry which is preliminary data.</text>
</comment>
<keyword evidence="1" id="KW-1133">Transmembrane helix</keyword>
<accession>A0ABW0JTM2</accession>
<gene>
    <name evidence="2" type="ORF">ACFPK0_02930</name>
</gene>
<evidence type="ECO:0000313" key="3">
    <source>
        <dbReference type="Proteomes" id="UP001596018"/>
    </source>
</evidence>
<reference evidence="3" key="1">
    <citation type="journal article" date="2019" name="Int. J. Syst. Evol. Microbiol.">
        <title>The Global Catalogue of Microorganisms (GCM) 10K type strain sequencing project: providing services to taxonomists for standard genome sequencing and annotation.</title>
        <authorList>
            <consortium name="The Broad Institute Genomics Platform"/>
            <consortium name="The Broad Institute Genome Sequencing Center for Infectious Disease"/>
            <person name="Wu L."/>
            <person name="Ma J."/>
        </authorList>
    </citation>
    <scope>NUCLEOTIDE SEQUENCE [LARGE SCALE GENOMIC DNA]</scope>
    <source>
        <strain evidence="3">KACC 12822</strain>
    </source>
</reference>
<dbReference type="Proteomes" id="UP001596018">
    <property type="component" value="Unassembled WGS sequence"/>
</dbReference>
<feature type="transmembrane region" description="Helical" evidence="1">
    <location>
        <begin position="56"/>
        <end position="74"/>
    </location>
</feature>
<feature type="transmembrane region" description="Helical" evidence="1">
    <location>
        <begin position="7"/>
        <end position="25"/>
    </location>
</feature>
<protein>
    <recommendedName>
        <fullName evidence="4">Cobalamin ABC transporter</fullName>
    </recommendedName>
</protein>
<feature type="transmembrane region" description="Helical" evidence="1">
    <location>
        <begin position="80"/>
        <end position="98"/>
    </location>
</feature>
<name>A0ABW0JTM2_9GAMM</name>